<dbReference type="Pfam" id="PF00578">
    <property type="entry name" value="AhpC-TSA"/>
    <property type="match status" value="1"/>
</dbReference>
<dbReference type="Gene3D" id="3.40.30.10">
    <property type="entry name" value="Glutaredoxin"/>
    <property type="match status" value="1"/>
</dbReference>
<dbReference type="AlphaFoldDB" id="A0A1F5B0Y8"/>
<proteinExistence type="predicted"/>
<sequence length="217" mass="23538">MQKNNTVIIVIAGVIIVVIGMMLYTSGRNKAGAPVAPLGASPAAAVDSHGHPIGKQTPATSLAGFINKPAADFSLADRNGKMYSLRELRGKNVILFFNEGLMCYPACWNQIVSLAKDARFKDSNTEVLSVVVDPPQDWRGAIDKMPELAEATVVFDTDTSVSRQFGMLTNASSMHYGSLPGHTYMIIDTEGIIRNVFDDPTMSIHNDHLFAEIARLN</sequence>
<protein>
    <recommendedName>
        <fullName evidence="2">Thioredoxin domain-containing protein</fullName>
    </recommendedName>
</protein>
<dbReference type="GO" id="GO:0016209">
    <property type="term" value="F:antioxidant activity"/>
    <property type="evidence" value="ECO:0007669"/>
    <property type="project" value="InterPro"/>
</dbReference>
<keyword evidence="1" id="KW-0812">Transmembrane</keyword>
<dbReference type="InterPro" id="IPR036249">
    <property type="entry name" value="Thioredoxin-like_sf"/>
</dbReference>
<name>A0A1F5B0Y8_9BACT</name>
<dbReference type="InterPro" id="IPR000866">
    <property type="entry name" value="AhpC/TSA"/>
</dbReference>
<evidence type="ECO:0000256" key="1">
    <source>
        <dbReference type="SAM" id="Phobius"/>
    </source>
</evidence>
<evidence type="ECO:0000313" key="4">
    <source>
        <dbReference type="Proteomes" id="UP000176639"/>
    </source>
</evidence>
<evidence type="ECO:0000259" key="2">
    <source>
        <dbReference type="PROSITE" id="PS51352"/>
    </source>
</evidence>
<comment type="caution">
    <text evidence="3">The sequence shown here is derived from an EMBL/GenBank/DDBJ whole genome shotgun (WGS) entry which is preliminary data.</text>
</comment>
<gene>
    <name evidence="3" type="ORF">A2Z10_02700</name>
</gene>
<feature type="domain" description="Thioredoxin" evidence="2">
    <location>
        <begin position="64"/>
        <end position="217"/>
    </location>
</feature>
<feature type="transmembrane region" description="Helical" evidence="1">
    <location>
        <begin position="6"/>
        <end position="24"/>
    </location>
</feature>
<accession>A0A1F5B0Y8</accession>
<reference evidence="3 4" key="1">
    <citation type="journal article" date="2016" name="Nat. Commun.">
        <title>Thousands of microbial genomes shed light on interconnected biogeochemical processes in an aquifer system.</title>
        <authorList>
            <person name="Anantharaman K."/>
            <person name="Brown C.T."/>
            <person name="Hug L.A."/>
            <person name="Sharon I."/>
            <person name="Castelle C.J."/>
            <person name="Probst A.J."/>
            <person name="Thomas B.C."/>
            <person name="Singh A."/>
            <person name="Wilkins M.J."/>
            <person name="Karaoz U."/>
            <person name="Brodie E.L."/>
            <person name="Williams K.H."/>
            <person name="Hubbard S.S."/>
            <person name="Banfield J.F."/>
        </authorList>
    </citation>
    <scope>NUCLEOTIDE SEQUENCE [LARGE SCALE GENOMIC DNA]</scope>
</reference>
<evidence type="ECO:0000313" key="3">
    <source>
        <dbReference type="EMBL" id="OGD24289.1"/>
    </source>
</evidence>
<dbReference type="EMBL" id="MEYI01000007">
    <property type="protein sequence ID" value="OGD24289.1"/>
    <property type="molecule type" value="Genomic_DNA"/>
</dbReference>
<dbReference type="CDD" id="cd02971">
    <property type="entry name" value="PRX_family"/>
    <property type="match status" value="1"/>
</dbReference>
<dbReference type="Proteomes" id="UP000176639">
    <property type="component" value="Unassembled WGS sequence"/>
</dbReference>
<dbReference type="PROSITE" id="PS51352">
    <property type="entry name" value="THIOREDOXIN_2"/>
    <property type="match status" value="1"/>
</dbReference>
<keyword evidence="1" id="KW-1133">Transmembrane helix</keyword>
<dbReference type="SUPFAM" id="SSF52833">
    <property type="entry name" value="Thioredoxin-like"/>
    <property type="match status" value="1"/>
</dbReference>
<dbReference type="InterPro" id="IPR013766">
    <property type="entry name" value="Thioredoxin_domain"/>
</dbReference>
<keyword evidence="1" id="KW-0472">Membrane</keyword>
<organism evidence="3 4">
    <name type="scientific">Candidatus Azambacteria bacterium RBG_16_47_10</name>
    <dbReference type="NCBI Taxonomy" id="1797292"/>
    <lineage>
        <taxon>Bacteria</taxon>
        <taxon>Candidatus Azamiibacteriota</taxon>
    </lineage>
</organism>
<dbReference type="GO" id="GO:0016491">
    <property type="term" value="F:oxidoreductase activity"/>
    <property type="evidence" value="ECO:0007669"/>
    <property type="project" value="InterPro"/>
</dbReference>